<dbReference type="SMART" id="SM00530">
    <property type="entry name" value="HTH_XRE"/>
    <property type="match status" value="1"/>
</dbReference>
<dbReference type="AlphaFoldDB" id="E6U6Q3"/>
<dbReference type="PANTHER" id="PTHR46558:SF11">
    <property type="entry name" value="HTH-TYPE TRANSCRIPTIONAL REGULATOR XRE"/>
    <property type="match status" value="1"/>
</dbReference>
<dbReference type="EMBL" id="CP002400">
    <property type="protein sequence ID" value="ADU25786.1"/>
    <property type="molecule type" value="Genomic_DNA"/>
</dbReference>
<evidence type="ECO:0000313" key="4">
    <source>
        <dbReference type="Proteomes" id="UP000001551"/>
    </source>
</evidence>
<dbReference type="GO" id="GO:0003677">
    <property type="term" value="F:DNA binding"/>
    <property type="evidence" value="ECO:0007669"/>
    <property type="project" value="UniProtKB-KW"/>
</dbReference>
<dbReference type="STRING" id="663278.Ethha_0199"/>
<dbReference type="HOGENOM" id="CLU_1198332_0_0_9"/>
<accession>E6U6Q3</accession>
<dbReference type="Pfam" id="PF01381">
    <property type="entry name" value="HTH_3"/>
    <property type="match status" value="1"/>
</dbReference>
<dbReference type="Gene3D" id="1.10.260.40">
    <property type="entry name" value="lambda repressor-like DNA-binding domains"/>
    <property type="match status" value="1"/>
</dbReference>
<evidence type="ECO:0000256" key="1">
    <source>
        <dbReference type="ARBA" id="ARBA00023125"/>
    </source>
</evidence>
<evidence type="ECO:0000259" key="2">
    <source>
        <dbReference type="PROSITE" id="PS50943"/>
    </source>
</evidence>
<dbReference type="KEGG" id="eha:Ethha_0199"/>
<protein>
    <submittedName>
        <fullName evidence="3">Helix-turn-helix domain protein</fullName>
    </submittedName>
</protein>
<sequence length="234" mass="25926">MNKDFPRILTLLRKEKGISQKNAAEELGISQALLSHYEKGIRECGLEFVVRAAGYYNVSCDYLLGRSPDRNGTMLSVEDLPEPDAAGKENVFKGSLLPTLNKKLIENSINIIYDLLQHAGSRDLTVEVSNYLSFAVYKVFRSLYHANEKNPSGLFSVPKEQYGALSSASMVLTEMRLRGALLGKELPGGAAPFKDKEKLALSPEKIAQDYPLFATSLTNLVKNAESTMEKHLRP</sequence>
<evidence type="ECO:0000313" key="3">
    <source>
        <dbReference type="EMBL" id="ADU25786.1"/>
    </source>
</evidence>
<organism evidence="3 4">
    <name type="scientific">Ethanoligenens harbinense (strain DSM 18485 / JCM 12961 / CGMCC 1.5033 / YUAN-3)</name>
    <dbReference type="NCBI Taxonomy" id="663278"/>
    <lineage>
        <taxon>Bacteria</taxon>
        <taxon>Bacillati</taxon>
        <taxon>Bacillota</taxon>
        <taxon>Clostridia</taxon>
        <taxon>Eubacteriales</taxon>
        <taxon>Oscillospiraceae</taxon>
        <taxon>Ethanoligenens</taxon>
    </lineage>
</organism>
<feature type="domain" description="HTH cro/C1-type" evidence="2">
    <location>
        <begin position="9"/>
        <end position="63"/>
    </location>
</feature>
<dbReference type="PANTHER" id="PTHR46558">
    <property type="entry name" value="TRACRIPTIONAL REGULATORY PROTEIN-RELATED-RELATED"/>
    <property type="match status" value="1"/>
</dbReference>
<dbReference type="Proteomes" id="UP000001551">
    <property type="component" value="Chromosome"/>
</dbReference>
<keyword evidence="4" id="KW-1185">Reference proteome</keyword>
<reference evidence="3 4" key="1">
    <citation type="submission" date="2010-12" db="EMBL/GenBank/DDBJ databases">
        <title>Complete sequence of Ethanoligenens harbinense YUAN-3.</title>
        <authorList>
            <person name="Lucas S."/>
            <person name="Copeland A."/>
            <person name="Lapidus A."/>
            <person name="Cheng J.-F."/>
            <person name="Bruce D."/>
            <person name="Goodwin L."/>
            <person name="Pitluck S."/>
            <person name="Chertkov O."/>
            <person name="Misra M."/>
            <person name="Detter J.C."/>
            <person name="Han C."/>
            <person name="Tapia R."/>
            <person name="Land M."/>
            <person name="Hauser L."/>
            <person name="Jeffries C."/>
            <person name="Kyrpides N."/>
            <person name="Ivanova N."/>
            <person name="Mikhailova N."/>
            <person name="Wang A."/>
            <person name="Mouttaki H."/>
            <person name="He Z."/>
            <person name="Zhou J."/>
            <person name="Hemme C.L."/>
            <person name="Woyke T."/>
        </authorList>
    </citation>
    <scope>NUCLEOTIDE SEQUENCE [LARGE SCALE GENOMIC DNA]</scope>
    <source>
        <strain evidence="4">DSM 18485 / JCM 12961 / CGMCC 1.5033 / YUAN-3</strain>
    </source>
</reference>
<dbReference type="eggNOG" id="COG1396">
    <property type="taxonomic scope" value="Bacteria"/>
</dbReference>
<gene>
    <name evidence="3" type="ordered locus">Ethha_0199</name>
</gene>
<dbReference type="InterPro" id="IPR001387">
    <property type="entry name" value="Cro/C1-type_HTH"/>
</dbReference>
<dbReference type="SUPFAM" id="SSF47413">
    <property type="entry name" value="lambda repressor-like DNA-binding domains"/>
    <property type="match status" value="1"/>
</dbReference>
<dbReference type="CDD" id="cd00093">
    <property type="entry name" value="HTH_XRE"/>
    <property type="match status" value="1"/>
</dbReference>
<dbReference type="PROSITE" id="PS50943">
    <property type="entry name" value="HTH_CROC1"/>
    <property type="match status" value="1"/>
</dbReference>
<dbReference type="RefSeq" id="WP_013484167.1">
    <property type="nucleotide sequence ID" value="NC_014828.1"/>
</dbReference>
<name>E6U6Q3_ETHHY</name>
<dbReference type="InterPro" id="IPR010982">
    <property type="entry name" value="Lambda_DNA-bd_dom_sf"/>
</dbReference>
<proteinExistence type="predicted"/>
<keyword evidence="1" id="KW-0238">DNA-binding</keyword>